<dbReference type="Gene3D" id="3.30.70.270">
    <property type="match status" value="1"/>
</dbReference>
<dbReference type="STRING" id="83401.SAMN05421742_105238"/>
<dbReference type="EC" id="2.7.7.65" evidence="1"/>
<dbReference type="GO" id="GO:0005886">
    <property type="term" value="C:plasma membrane"/>
    <property type="evidence" value="ECO:0007669"/>
    <property type="project" value="TreeGrafter"/>
</dbReference>
<dbReference type="SMART" id="SM00267">
    <property type="entry name" value="GGDEF"/>
    <property type="match status" value="1"/>
</dbReference>
<dbReference type="InterPro" id="IPR050469">
    <property type="entry name" value="Diguanylate_Cyclase"/>
</dbReference>
<dbReference type="GO" id="GO:0043709">
    <property type="term" value="P:cell adhesion involved in single-species biofilm formation"/>
    <property type="evidence" value="ECO:0007669"/>
    <property type="project" value="TreeGrafter"/>
</dbReference>
<evidence type="ECO:0000313" key="5">
    <source>
        <dbReference type="Proteomes" id="UP000217076"/>
    </source>
</evidence>
<name>A0A1G8B6E3_9PROT</name>
<dbReference type="SUPFAM" id="SSF55073">
    <property type="entry name" value="Nucleotide cyclase"/>
    <property type="match status" value="1"/>
</dbReference>
<proteinExistence type="predicted"/>
<dbReference type="OrthoDB" id="9812260at2"/>
<dbReference type="Pfam" id="PF00990">
    <property type="entry name" value="GGDEF"/>
    <property type="match status" value="1"/>
</dbReference>
<dbReference type="PANTHER" id="PTHR45138:SF2">
    <property type="entry name" value="DIGUANYLATE CYCLASE VDCA"/>
    <property type="match status" value="1"/>
</dbReference>
<accession>A0A1G8B6E3</accession>
<dbReference type="Proteomes" id="UP000217076">
    <property type="component" value="Unassembled WGS sequence"/>
</dbReference>
<dbReference type="PANTHER" id="PTHR45138">
    <property type="entry name" value="REGULATORY COMPONENTS OF SENSORY TRANSDUCTION SYSTEM"/>
    <property type="match status" value="1"/>
</dbReference>
<dbReference type="InterPro" id="IPR000160">
    <property type="entry name" value="GGDEF_dom"/>
</dbReference>
<dbReference type="FunFam" id="3.30.70.270:FF:000001">
    <property type="entry name" value="Diguanylate cyclase domain protein"/>
    <property type="match status" value="1"/>
</dbReference>
<gene>
    <name evidence="4" type="ORF">SAMN05421742_105238</name>
</gene>
<dbReference type="EMBL" id="FNCV01000005">
    <property type="protein sequence ID" value="SDH28715.1"/>
    <property type="molecule type" value="Genomic_DNA"/>
</dbReference>
<keyword evidence="5" id="KW-1185">Reference proteome</keyword>
<dbReference type="InterPro" id="IPR029787">
    <property type="entry name" value="Nucleotide_cyclase"/>
</dbReference>
<sequence length="347" mass="38094">MTEERAHQQARVYAVRALSELDALGLPPTPPNFTVWFAAHAGNLPDLARQIERLKAAGPIDQGTADSLYARFIAEQPERANLAETSARMLATLNGVRDAVGAAGDDAERYGQTLQTFGDSPLEDTEQMRRRLDAVMAETRAMAEANKALQERLDRSAKEIDSLRENLVTLKREASHDALTGLANRKAFDRTLAEHLHQLRHKPGFLCLVMLDVDHFKAFNDTHGHQMGDQVLKLVGHTLKTSIDAASLAARYGGEEFAVILPDRPLARAREVAEAIRRAVAEKNLTNRRTGKTLGRITLSAGVAEYILGETGEQMIARADKALYVAKAQGRNRVVAQNELDPAHLTG</sequence>
<feature type="coiled-coil region" evidence="2">
    <location>
        <begin position="146"/>
        <end position="173"/>
    </location>
</feature>
<protein>
    <recommendedName>
        <fullName evidence="1">diguanylate cyclase</fullName>
        <ecNumber evidence="1">2.7.7.65</ecNumber>
    </recommendedName>
</protein>
<evidence type="ECO:0000256" key="1">
    <source>
        <dbReference type="ARBA" id="ARBA00012528"/>
    </source>
</evidence>
<organism evidence="4 5">
    <name type="scientific">Roseospirillum parvum</name>
    <dbReference type="NCBI Taxonomy" id="83401"/>
    <lineage>
        <taxon>Bacteria</taxon>
        <taxon>Pseudomonadati</taxon>
        <taxon>Pseudomonadota</taxon>
        <taxon>Alphaproteobacteria</taxon>
        <taxon>Rhodospirillales</taxon>
        <taxon>Rhodospirillaceae</taxon>
        <taxon>Roseospirillum</taxon>
    </lineage>
</organism>
<dbReference type="InterPro" id="IPR043128">
    <property type="entry name" value="Rev_trsase/Diguanyl_cyclase"/>
</dbReference>
<reference evidence="5" key="1">
    <citation type="submission" date="2016-10" db="EMBL/GenBank/DDBJ databases">
        <authorList>
            <person name="Varghese N."/>
            <person name="Submissions S."/>
        </authorList>
    </citation>
    <scope>NUCLEOTIDE SEQUENCE [LARGE SCALE GENOMIC DNA]</scope>
    <source>
        <strain evidence="5">930I</strain>
    </source>
</reference>
<evidence type="ECO:0000313" key="4">
    <source>
        <dbReference type="EMBL" id="SDH28715.1"/>
    </source>
</evidence>
<evidence type="ECO:0000259" key="3">
    <source>
        <dbReference type="PROSITE" id="PS50887"/>
    </source>
</evidence>
<dbReference type="GO" id="GO:0052621">
    <property type="term" value="F:diguanylate cyclase activity"/>
    <property type="evidence" value="ECO:0007669"/>
    <property type="project" value="UniProtKB-EC"/>
</dbReference>
<evidence type="ECO:0000256" key="2">
    <source>
        <dbReference type="SAM" id="Coils"/>
    </source>
</evidence>
<dbReference type="RefSeq" id="WP_092618971.1">
    <property type="nucleotide sequence ID" value="NZ_FNCV01000005.1"/>
</dbReference>
<feature type="domain" description="GGDEF" evidence="3">
    <location>
        <begin position="204"/>
        <end position="339"/>
    </location>
</feature>
<dbReference type="GO" id="GO:1902201">
    <property type="term" value="P:negative regulation of bacterial-type flagellum-dependent cell motility"/>
    <property type="evidence" value="ECO:0007669"/>
    <property type="project" value="TreeGrafter"/>
</dbReference>
<dbReference type="AlphaFoldDB" id="A0A1G8B6E3"/>
<dbReference type="NCBIfam" id="TIGR00254">
    <property type="entry name" value="GGDEF"/>
    <property type="match status" value="1"/>
</dbReference>
<keyword evidence="2" id="KW-0175">Coiled coil</keyword>
<dbReference type="PROSITE" id="PS50887">
    <property type="entry name" value="GGDEF"/>
    <property type="match status" value="1"/>
</dbReference>
<dbReference type="CDD" id="cd01949">
    <property type="entry name" value="GGDEF"/>
    <property type="match status" value="1"/>
</dbReference>